<dbReference type="AlphaFoldDB" id="A0A8T3C1P7"/>
<accession>A0A8T3C1P7</accession>
<dbReference type="Proteomes" id="UP000829196">
    <property type="component" value="Unassembled WGS sequence"/>
</dbReference>
<protein>
    <submittedName>
        <fullName evidence="2">Uncharacterized protein</fullName>
    </submittedName>
</protein>
<feature type="region of interest" description="Disordered" evidence="1">
    <location>
        <begin position="35"/>
        <end position="59"/>
    </location>
</feature>
<sequence length="59" mass="6410">MSSIIGSSPSLEIYIKPLLAPLAPTRQCRNTQTLLLGPQSSHGSVQKIDFNTKSHRSCT</sequence>
<keyword evidence="3" id="KW-1185">Reference proteome</keyword>
<comment type="caution">
    <text evidence="2">The sequence shown here is derived from an EMBL/GenBank/DDBJ whole genome shotgun (WGS) entry which is preliminary data.</text>
</comment>
<name>A0A8T3C1P7_DENNO</name>
<feature type="compositionally biased region" description="Polar residues" evidence="1">
    <location>
        <begin position="35"/>
        <end position="44"/>
    </location>
</feature>
<gene>
    <name evidence="2" type="ORF">KFK09_003584</name>
</gene>
<organism evidence="2 3">
    <name type="scientific">Dendrobium nobile</name>
    <name type="common">Orchid</name>
    <dbReference type="NCBI Taxonomy" id="94219"/>
    <lineage>
        <taxon>Eukaryota</taxon>
        <taxon>Viridiplantae</taxon>
        <taxon>Streptophyta</taxon>
        <taxon>Embryophyta</taxon>
        <taxon>Tracheophyta</taxon>
        <taxon>Spermatophyta</taxon>
        <taxon>Magnoliopsida</taxon>
        <taxon>Liliopsida</taxon>
        <taxon>Asparagales</taxon>
        <taxon>Orchidaceae</taxon>
        <taxon>Epidendroideae</taxon>
        <taxon>Malaxideae</taxon>
        <taxon>Dendrobiinae</taxon>
        <taxon>Dendrobium</taxon>
    </lineage>
</organism>
<evidence type="ECO:0000313" key="3">
    <source>
        <dbReference type="Proteomes" id="UP000829196"/>
    </source>
</evidence>
<evidence type="ECO:0000313" key="2">
    <source>
        <dbReference type="EMBL" id="KAI0524220.1"/>
    </source>
</evidence>
<proteinExistence type="predicted"/>
<evidence type="ECO:0000256" key="1">
    <source>
        <dbReference type="SAM" id="MobiDB-lite"/>
    </source>
</evidence>
<dbReference type="EMBL" id="JAGYWB010000004">
    <property type="protein sequence ID" value="KAI0524220.1"/>
    <property type="molecule type" value="Genomic_DNA"/>
</dbReference>
<reference evidence="2" key="1">
    <citation type="journal article" date="2022" name="Front. Genet.">
        <title>Chromosome-Scale Assembly of the Dendrobium nobile Genome Provides Insights Into the Molecular Mechanism of the Biosynthesis of the Medicinal Active Ingredient of Dendrobium.</title>
        <authorList>
            <person name="Xu Q."/>
            <person name="Niu S.-C."/>
            <person name="Li K.-L."/>
            <person name="Zheng P.-J."/>
            <person name="Zhang X.-J."/>
            <person name="Jia Y."/>
            <person name="Liu Y."/>
            <person name="Niu Y.-X."/>
            <person name="Yu L.-H."/>
            <person name="Chen D.-F."/>
            <person name="Zhang G.-Q."/>
        </authorList>
    </citation>
    <scope>NUCLEOTIDE SEQUENCE</scope>
    <source>
        <tissue evidence="2">Leaf</tissue>
    </source>
</reference>